<feature type="compositionally biased region" description="Acidic residues" evidence="1">
    <location>
        <begin position="1469"/>
        <end position="1488"/>
    </location>
</feature>
<feature type="compositionally biased region" description="Low complexity" evidence="1">
    <location>
        <begin position="1289"/>
        <end position="1307"/>
    </location>
</feature>
<sequence length="1496" mass="161921">MSAAFGMTPHDQELIAAAAEAAAAAAAASILEPPSTPVAQDHDDEDEDENVHHDSDDLTDDDEIVSLDGHEMDTNEDGAGPSNAAAGPSTAVAEAVAAARPKEKMRDFNELPQELLIEVLLNLEPSQLAYATRANKRLNTITKDLSFRASYFSRNFDRTEVIFAAMQRPKLATPDLLQKLLDQGAHFSRYLAQMIIKSFTGERHHRVSSSGRLFSSTMSFQAYSLIVAEAAKRYGNEMAIHRVSDDATSLTDLLIMYKRTKRDSDWNSIEELFSKFNFMYYSRHDNNRIDFVHQIAQEPRLAPLATKNGLRVSTTDCDTIMRSVFGDSGKSAEEKAASLSTFIESGLPGLHISKAMAIKAILHQTADVSNRLVDSVARRSTSYRALKVLADTGKLKLNLSREVAELLIKKRFSRSCLPKLPYLNFVLEDFPEIIPLLPRKAALIKFLTHTDYSTESARNKLHDALSDLRPHLTQRLLVDVVANEFMTTAVPLQYARDYLPDDEVDSEVAAYEALRKCFWHPCKGASVLALYDFVDDKECFKQIMLEELRRWRFDLNQLQPDDPDNRETEYKQKRPVSLLAWGYAGAMMDQDTCNDESQYDPFQLRRVGKFTDFPGENSDLDSSNDKGKGPALDQGAQSSTGSEGASSIAGQSPRQQMAVSAALEPELKEEPLPEKNPFLHSNPWSDDNLLYGSTTISHSYHKAYDFSQCYSPLSIPLAEAVLEVFGAQSEAADIMYAHALINGNASIMDLYHSRMYFPSLMHLRLQLHLGRRITEKFQARLEKSPFRKRPYGSIENETVDFLTGDDYFGFGDNESDDEEITSWKRQSRSGKAAVKRESGDSPAPSPRKRSNKGRGSSKTLTSSVPSPFIAASSSAAATPASTSTVAAPIALSADAASAGPSTVATPSAVPSVEGAADSPVDAVLAPESGATTVATSEAQANTSTAADTSTAPADASASPVALTARGRPKRKAAEAVTYFVDEDFSDELVETVDTSKAEQLKIEALTGVPPVKRGRGRPRKNPGSAKQAPVKAVKAKANRGKKRKADDDADFILLGVVENEVKPVIPLPVFIGPNQLSSMQVLSIWESSTDIPVMWKWATYNRHAKVVAAVDAWVRHIAVLMWAETKKHKARKDKVKADALGRTIPLYRLRVTKTEAHRCLESLQKKLENLAGQMHREMELQRAQFLATIKYADGVASKTARQRQYLVNRVRTQRAEAAERIAAAAAAAANPPAISGEGEIADQGAAPMEVDSGPGVAASAQNTGDISTSSAMDVDGILSNAAGDDGNVTSTTAGAATADTSTDSPSKGKGKARAKGKGKEKEAAADGDTSTTSPTRGKGKGKAKAVGKGKGKAPEVQTPAAGFGEDDGHLSDASISSAISLDSAVDERGRSRRKETSKTADELAKDGRSSNLPPCGHAHCGHSHSSSSQLSGIYSTQANHTMLAAAALTAGMMALAEDESDEYGYAMYSDDDGEDGEGNSEDDSDDDSAGYFGAYY</sequence>
<accession>A0A177TET6</accession>
<reference evidence="2" key="2">
    <citation type="journal article" date="2019" name="IMA Fungus">
        <title>Genome sequencing and comparison of five Tilletia species to identify candidate genes for the detection of regulated species infecting wheat.</title>
        <authorList>
            <person name="Nguyen H.D.T."/>
            <person name="Sultana T."/>
            <person name="Kesanakurti P."/>
            <person name="Hambleton S."/>
        </authorList>
    </citation>
    <scope>NUCLEOTIDE SEQUENCE</scope>
    <source>
        <strain evidence="2">DAOMC 236416</strain>
    </source>
</reference>
<feature type="compositionally biased region" description="Low complexity" evidence="1">
    <location>
        <begin position="1371"/>
        <end position="1383"/>
    </location>
</feature>
<comment type="caution">
    <text evidence="2">The sequence shown here is derived from an EMBL/GenBank/DDBJ whole genome shotgun (WGS) entry which is preliminary data.</text>
</comment>
<gene>
    <name evidence="2" type="ORF">A4X13_0g2322</name>
</gene>
<dbReference type="EMBL" id="LWDF02000108">
    <property type="protein sequence ID" value="KAE8257497.1"/>
    <property type="molecule type" value="Genomic_DNA"/>
</dbReference>
<evidence type="ECO:0000313" key="2">
    <source>
        <dbReference type="EMBL" id="KAE8257497.1"/>
    </source>
</evidence>
<dbReference type="InterPro" id="IPR036047">
    <property type="entry name" value="F-box-like_dom_sf"/>
</dbReference>
<protein>
    <submittedName>
        <fullName evidence="2">Uncharacterized protein</fullName>
    </submittedName>
</protein>
<feature type="region of interest" description="Disordered" evidence="1">
    <location>
        <begin position="813"/>
        <end position="865"/>
    </location>
</feature>
<feature type="compositionally biased region" description="Basic and acidic residues" evidence="1">
    <location>
        <begin position="1385"/>
        <end position="1408"/>
    </location>
</feature>
<feature type="region of interest" description="Disordered" evidence="1">
    <location>
        <begin position="23"/>
        <end position="98"/>
    </location>
</feature>
<dbReference type="InterPro" id="IPR001810">
    <property type="entry name" value="F-box_dom"/>
</dbReference>
<feature type="region of interest" description="Disordered" evidence="1">
    <location>
        <begin position="930"/>
        <end position="967"/>
    </location>
</feature>
<feature type="compositionally biased region" description="Polar residues" evidence="1">
    <location>
        <begin position="930"/>
        <end position="941"/>
    </location>
</feature>
<feature type="compositionally biased region" description="Polar residues" evidence="1">
    <location>
        <begin position="1259"/>
        <end position="1271"/>
    </location>
</feature>
<dbReference type="CDD" id="cd09917">
    <property type="entry name" value="F-box_SF"/>
    <property type="match status" value="1"/>
</dbReference>
<feature type="region of interest" description="Disordered" evidence="1">
    <location>
        <begin position="1009"/>
        <end position="1030"/>
    </location>
</feature>
<feature type="compositionally biased region" description="Low complexity" evidence="1">
    <location>
        <begin position="942"/>
        <end position="959"/>
    </location>
</feature>
<feature type="region of interest" description="Disordered" evidence="1">
    <location>
        <begin position="613"/>
        <end position="661"/>
    </location>
</feature>
<feature type="compositionally biased region" description="Low complexity" evidence="1">
    <location>
        <begin position="78"/>
        <end position="98"/>
    </location>
</feature>
<feature type="compositionally biased region" description="Basic residues" evidence="1">
    <location>
        <begin position="1337"/>
        <end position="1351"/>
    </location>
</feature>
<evidence type="ECO:0000256" key="1">
    <source>
        <dbReference type="SAM" id="MobiDB-lite"/>
    </source>
</evidence>
<proteinExistence type="predicted"/>
<feature type="compositionally biased region" description="Polar residues" evidence="1">
    <location>
        <begin position="635"/>
        <end position="658"/>
    </location>
</feature>
<feature type="region of interest" description="Disordered" evidence="1">
    <location>
        <begin position="1463"/>
        <end position="1496"/>
    </location>
</feature>
<dbReference type="SUPFAM" id="SSF81383">
    <property type="entry name" value="F-box domain"/>
    <property type="match status" value="1"/>
</dbReference>
<keyword evidence="3" id="KW-1185">Reference proteome</keyword>
<evidence type="ECO:0000313" key="3">
    <source>
        <dbReference type="Proteomes" id="UP000077521"/>
    </source>
</evidence>
<feature type="compositionally biased region" description="Low complexity" evidence="1">
    <location>
        <begin position="1021"/>
        <end position="1030"/>
    </location>
</feature>
<dbReference type="Proteomes" id="UP000077521">
    <property type="component" value="Unassembled WGS sequence"/>
</dbReference>
<reference evidence="2" key="1">
    <citation type="submission" date="2016-04" db="EMBL/GenBank/DDBJ databases">
        <authorList>
            <person name="Nguyen H.D."/>
            <person name="Samba Siva P."/>
            <person name="Cullis J."/>
            <person name="Levesque C.A."/>
            <person name="Hambleton S."/>
        </authorList>
    </citation>
    <scope>NUCLEOTIDE SEQUENCE</scope>
    <source>
        <strain evidence="2">DAOMC 236416</strain>
    </source>
</reference>
<dbReference type="PROSITE" id="PS50181">
    <property type="entry name" value="FBOX"/>
    <property type="match status" value="1"/>
</dbReference>
<feature type="region of interest" description="Disordered" evidence="1">
    <location>
        <begin position="1245"/>
        <end position="1431"/>
    </location>
</feature>
<name>A0A177TET6_9BASI</name>
<organism evidence="2 3">
    <name type="scientific">Tilletia indica</name>
    <dbReference type="NCBI Taxonomy" id="43049"/>
    <lineage>
        <taxon>Eukaryota</taxon>
        <taxon>Fungi</taxon>
        <taxon>Dikarya</taxon>
        <taxon>Basidiomycota</taxon>
        <taxon>Ustilaginomycotina</taxon>
        <taxon>Exobasidiomycetes</taxon>
        <taxon>Tilletiales</taxon>
        <taxon>Tilletiaceae</taxon>
        <taxon>Tilletia</taxon>
    </lineage>
</organism>